<protein>
    <submittedName>
        <fullName evidence="1">Uncharacterized protein</fullName>
    </submittedName>
</protein>
<dbReference type="EMBL" id="MU274902">
    <property type="protein sequence ID" value="KAI0093273.1"/>
    <property type="molecule type" value="Genomic_DNA"/>
</dbReference>
<evidence type="ECO:0000313" key="2">
    <source>
        <dbReference type="Proteomes" id="UP001055072"/>
    </source>
</evidence>
<organism evidence="1 2">
    <name type="scientific">Irpex rosettiformis</name>
    <dbReference type="NCBI Taxonomy" id="378272"/>
    <lineage>
        <taxon>Eukaryota</taxon>
        <taxon>Fungi</taxon>
        <taxon>Dikarya</taxon>
        <taxon>Basidiomycota</taxon>
        <taxon>Agaricomycotina</taxon>
        <taxon>Agaricomycetes</taxon>
        <taxon>Polyporales</taxon>
        <taxon>Irpicaceae</taxon>
        <taxon>Irpex</taxon>
    </lineage>
</organism>
<dbReference type="Proteomes" id="UP001055072">
    <property type="component" value="Unassembled WGS sequence"/>
</dbReference>
<keyword evidence="2" id="KW-1185">Reference proteome</keyword>
<proteinExistence type="predicted"/>
<reference evidence="1" key="1">
    <citation type="journal article" date="2021" name="Environ. Microbiol.">
        <title>Gene family expansions and transcriptome signatures uncover fungal adaptations to wood decay.</title>
        <authorList>
            <person name="Hage H."/>
            <person name="Miyauchi S."/>
            <person name="Viragh M."/>
            <person name="Drula E."/>
            <person name="Min B."/>
            <person name="Chaduli D."/>
            <person name="Navarro D."/>
            <person name="Favel A."/>
            <person name="Norest M."/>
            <person name="Lesage-Meessen L."/>
            <person name="Balint B."/>
            <person name="Merenyi Z."/>
            <person name="de Eugenio L."/>
            <person name="Morin E."/>
            <person name="Martinez A.T."/>
            <person name="Baldrian P."/>
            <person name="Stursova M."/>
            <person name="Martinez M.J."/>
            <person name="Novotny C."/>
            <person name="Magnuson J.K."/>
            <person name="Spatafora J.W."/>
            <person name="Maurice S."/>
            <person name="Pangilinan J."/>
            <person name="Andreopoulos W."/>
            <person name="LaButti K."/>
            <person name="Hundley H."/>
            <person name="Na H."/>
            <person name="Kuo A."/>
            <person name="Barry K."/>
            <person name="Lipzen A."/>
            <person name="Henrissat B."/>
            <person name="Riley R."/>
            <person name="Ahrendt S."/>
            <person name="Nagy L.G."/>
            <person name="Grigoriev I.V."/>
            <person name="Martin F."/>
            <person name="Rosso M.N."/>
        </authorList>
    </citation>
    <scope>NUCLEOTIDE SEQUENCE</scope>
    <source>
        <strain evidence="1">CBS 384.51</strain>
    </source>
</reference>
<feature type="non-terminal residue" evidence="1">
    <location>
        <position position="1"/>
    </location>
</feature>
<sequence>MSLSTTSTAAYTLTKYSRAYPSQTSRLEADVEWQHFTNPVMQLVLDIKKKASGEPESYRVRVLWFLNQGIAADAMEIDRHEVVFEDVDLLSFSPSTSQNSQIHSFSAHGIPLKAVYRDVVVGFRYMHPRVISNDSTPSYRRFQINFQKTSDATNFIDAIRHVCPCKANGPPGLSARSMTMATTSNNGSSSITNSQLPDAPSSIPAKRMHSAMTMQPSMNAPQRTATRPFHLASGPIAHLNTHTQLDGIPDASVSSTAGSHNKLTYARQVSEPSQFCLEGERNKAIAPPVASLLGPGVPSFSNFAHPSLASDDGIPFFDGGERVSTAMSYSSSSGLVPDNPTTLQTHSEPAPLMMPSTITRQPVVPNTCSTVVSASQLHSATQYPVALPIGSSTMPPPYPHPALSLTASTSNLAQNADSYRSAHQSRIQPDEQQAPAFPPDLGHTSTIPASLSMDGDNLIDALRKESSLYKLPRQELELLVGSVLREEGFIDFLKTLDKMWQVKGFVKSVV</sequence>
<name>A0ACB8UFY4_9APHY</name>
<comment type="caution">
    <text evidence="1">The sequence shown here is derived from an EMBL/GenBank/DDBJ whole genome shotgun (WGS) entry which is preliminary data.</text>
</comment>
<evidence type="ECO:0000313" key="1">
    <source>
        <dbReference type="EMBL" id="KAI0093273.1"/>
    </source>
</evidence>
<accession>A0ACB8UFY4</accession>
<gene>
    <name evidence="1" type="ORF">BDY19DRAFT_923038</name>
</gene>